<feature type="compositionally biased region" description="Acidic residues" evidence="10">
    <location>
        <begin position="688"/>
        <end position="700"/>
    </location>
</feature>
<keyword evidence="4" id="KW-0812">Transmembrane</keyword>
<evidence type="ECO:0000256" key="1">
    <source>
        <dbReference type="ARBA" id="ARBA00004370"/>
    </source>
</evidence>
<proteinExistence type="inferred from homology"/>
<keyword evidence="5 11" id="KW-0732">Signal</keyword>
<protein>
    <submittedName>
        <fullName evidence="13">Aspartic peptidase domain containing protein</fullName>
    </submittedName>
</protein>
<evidence type="ECO:0000256" key="10">
    <source>
        <dbReference type="SAM" id="MobiDB-lite"/>
    </source>
</evidence>
<evidence type="ECO:0000256" key="11">
    <source>
        <dbReference type="SAM" id="SignalP"/>
    </source>
</evidence>
<evidence type="ECO:0000256" key="3">
    <source>
        <dbReference type="ARBA" id="ARBA00022670"/>
    </source>
</evidence>
<evidence type="ECO:0000256" key="5">
    <source>
        <dbReference type="ARBA" id="ARBA00022729"/>
    </source>
</evidence>
<keyword evidence="8" id="KW-0472">Membrane</keyword>
<dbReference type="InterPro" id="IPR001461">
    <property type="entry name" value="Aspartic_peptidase_A1"/>
</dbReference>
<comment type="similarity">
    <text evidence="2">Belongs to the peptidase A1 family.</text>
</comment>
<dbReference type="InterPro" id="IPR033121">
    <property type="entry name" value="PEPTIDASE_A1"/>
</dbReference>
<dbReference type="InterPro" id="IPR032861">
    <property type="entry name" value="TAXi_N"/>
</dbReference>
<reference evidence="13" key="2">
    <citation type="submission" date="2021-04" db="EMBL/GenBank/DDBJ databases">
        <authorList>
            <person name="Podell S."/>
        </authorList>
    </citation>
    <scope>NUCLEOTIDE SEQUENCE</scope>
    <source>
        <strain evidence="13">Hildebrandi</strain>
    </source>
</reference>
<feature type="signal peptide" evidence="11">
    <location>
        <begin position="1"/>
        <end position="30"/>
    </location>
</feature>
<dbReference type="OrthoDB" id="2747330at2759"/>
<evidence type="ECO:0000256" key="9">
    <source>
        <dbReference type="PIRSR" id="PIRSR601461-1"/>
    </source>
</evidence>
<dbReference type="Proteomes" id="UP000693970">
    <property type="component" value="Unassembled WGS sequence"/>
</dbReference>
<feature type="active site" evidence="9">
    <location>
        <position position="366"/>
    </location>
</feature>
<evidence type="ECO:0000313" key="14">
    <source>
        <dbReference type="Proteomes" id="UP000693970"/>
    </source>
</evidence>
<keyword evidence="7" id="KW-1133">Transmembrane helix</keyword>
<feature type="compositionally biased region" description="Acidic residues" evidence="10">
    <location>
        <begin position="563"/>
        <end position="588"/>
    </location>
</feature>
<dbReference type="PROSITE" id="PS51767">
    <property type="entry name" value="PEPTIDASE_A1"/>
    <property type="match status" value="1"/>
</dbReference>
<dbReference type="GO" id="GO:0006508">
    <property type="term" value="P:proteolysis"/>
    <property type="evidence" value="ECO:0007669"/>
    <property type="project" value="UniProtKB-KW"/>
</dbReference>
<feature type="domain" description="Peptidase A1" evidence="12">
    <location>
        <begin position="96"/>
        <end position="507"/>
    </location>
</feature>
<reference evidence="13" key="1">
    <citation type="journal article" date="2021" name="Sci. Rep.">
        <title>Diploid genomic architecture of Nitzschia inconspicua, an elite biomass production diatom.</title>
        <authorList>
            <person name="Oliver A."/>
            <person name="Podell S."/>
            <person name="Pinowska A."/>
            <person name="Traller J.C."/>
            <person name="Smith S.R."/>
            <person name="McClure R."/>
            <person name="Beliaev A."/>
            <person name="Bohutskyi P."/>
            <person name="Hill E.A."/>
            <person name="Rabines A."/>
            <person name="Zheng H."/>
            <person name="Allen L.Z."/>
            <person name="Kuo A."/>
            <person name="Grigoriev I.V."/>
            <person name="Allen A.E."/>
            <person name="Hazlebeck D."/>
            <person name="Allen E.E."/>
        </authorList>
    </citation>
    <scope>NUCLEOTIDE SEQUENCE</scope>
    <source>
        <strain evidence="13">Hildebrandi</strain>
    </source>
</reference>
<dbReference type="PANTHER" id="PTHR13683:SF375">
    <property type="entry name" value="PEPTIDASE A1 DOMAIN-CONTAINING PROTEIN"/>
    <property type="match status" value="1"/>
</dbReference>
<dbReference type="Pfam" id="PF14543">
    <property type="entry name" value="TAXi_N"/>
    <property type="match status" value="1"/>
</dbReference>
<dbReference type="FunFam" id="2.40.70.10:FF:000225">
    <property type="entry name" value="Predicted protein"/>
    <property type="match status" value="1"/>
</dbReference>
<comment type="caution">
    <text evidence="13">The sequence shown here is derived from an EMBL/GenBank/DDBJ whole genome shotgun (WGS) entry which is preliminary data.</text>
</comment>
<evidence type="ECO:0000256" key="4">
    <source>
        <dbReference type="ARBA" id="ARBA00022692"/>
    </source>
</evidence>
<organism evidence="13 14">
    <name type="scientific">Nitzschia inconspicua</name>
    <dbReference type="NCBI Taxonomy" id="303405"/>
    <lineage>
        <taxon>Eukaryota</taxon>
        <taxon>Sar</taxon>
        <taxon>Stramenopiles</taxon>
        <taxon>Ochrophyta</taxon>
        <taxon>Bacillariophyta</taxon>
        <taxon>Bacillariophyceae</taxon>
        <taxon>Bacillariophycidae</taxon>
        <taxon>Bacillariales</taxon>
        <taxon>Bacillariaceae</taxon>
        <taxon>Nitzschia</taxon>
    </lineage>
</organism>
<evidence type="ECO:0000256" key="8">
    <source>
        <dbReference type="ARBA" id="ARBA00023136"/>
    </source>
</evidence>
<keyword evidence="14" id="KW-1185">Reference proteome</keyword>
<dbReference type="GO" id="GO:0016020">
    <property type="term" value="C:membrane"/>
    <property type="evidence" value="ECO:0007669"/>
    <property type="project" value="UniProtKB-SubCell"/>
</dbReference>
<feature type="region of interest" description="Disordered" evidence="10">
    <location>
        <begin position="524"/>
        <end position="615"/>
    </location>
</feature>
<sequence>MTRQSCLAKATLALVWLGLLWQNQFSVCHGAQVGTNTVLSPIGTSGTVSFPLVPHHMQRSRRGLEENDSLVSREHLPRRRTEAAQVGALYHGYGTHYVDAWVGTPPQRQTVIVDTGSGVTAFPCSGCNGCGYPNYHIDAYFDEKASKTFRKATCDQCSSRGQCNKQTQECRIGMSYQEGSSWSAFEGIDTCYVGGFHNKAITQDDGGTEDLDPGHASAFAFPLQFGCQTRITGLFKTQLADGIMGMENASSSFWHQMYKAKKIDNKSFSLCYSRPQAASRQGTEAGAMTLGGTERRLHDTPMVFTTVKGAGSSTGFFSVHVRAIFMREGKGGEGALAITDVKKGKARVINLNRAESVLNVGGVIVDSGTTDTYWNSKIKAALKDTFKQLTDGQNWGHDKINMSAEVLATLPTILIQLNGDTEMNKQVAKEFGNGDPNKVPGLVGDLDPDHPYDVLLAIPASHYMECENGVCVNRFYATEGSGSVLGANSMMGHDILFDAEHGRIGWAESTCDYNKLVTENGYRDVLDGGDAVDKNSAQKMEKQEEEKEAVDESKTSAQTKEKDDDDGADDDSVDDDSVDDEVDDDGMNQEEGTSSNEKKQKPSKGGKEDQHEGEMPTNDIQKSIAEQCPGLVCRGSLVLLVLISFGLCFTCYRCYFAPKTIPAVAYTEVELSNGFKDKGGPSGYKDEFADEEEDDEDDAEYGVTSPSYEDL</sequence>
<feature type="region of interest" description="Disordered" evidence="10">
    <location>
        <begin position="674"/>
        <end position="711"/>
    </location>
</feature>
<keyword evidence="6" id="KW-0378">Hydrolase</keyword>
<keyword evidence="3" id="KW-0645">Protease</keyword>
<name>A0A9K3M5D5_9STRA</name>
<comment type="subcellular location">
    <subcellularLocation>
        <location evidence="1">Membrane</location>
    </subcellularLocation>
</comment>
<evidence type="ECO:0000256" key="6">
    <source>
        <dbReference type="ARBA" id="ARBA00022801"/>
    </source>
</evidence>
<evidence type="ECO:0000313" key="13">
    <source>
        <dbReference type="EMBL" id="KAG7373416.1"/>
    </source>
</evidence>
<evidence type="ECO:0000259" key="12">
    <source>
        <dbReference type="PROSITE" id="PS51767"/>
    </source>
</evidence>
<dbReference type="EMBL" id="JAGRRH010000002">
    <property type="protein sequence ID" value="KAG7373416.1"/>
    <property type="molecule type" value="Genomic_DNA"/>
</dbReference>
<accession>A0A9K3M5D5</accession>
<dbReference type="GO" id="GO:0004190">
    <property type="term" value="F:aspartic-type endopeptidase activity"/>
    <property type="evidence" value="ECO:0007669"/>
    <property type="project" value="InterPro"/>
</dbReference>
<dbReference type="PANTHER" id="PTHR13683">
    <property type="entry name" value="ASPARTYL PROTEASES"/>
    <property type="match status" value="1"/>
</dbReference>
<evidence type="ECO:0000256" key="7">
    <source>
        <dbReference type="ARBA" id="ARBA00022989"/>
    </source>
</evidence>
<feature type="compositionally biased region" description="Basic and acidic residues" evidence="10">
    <location>
        <begin position="539"/>
        <end position="562"/>
    </location>
</feature>
<gene>
    <name evidence="13" type="ORF">IV203_034140</name>
</gene>
<dbReference type="AlphaFoldDB" id="A0A9K3M5D5"/>
<feature type="chain" id="PRO_5039932756" evidence="11">
    <location>
        <begin position="31"/>
        <end position="711"/>
    </location>
</feature>
<feature type="compositionally biased region" description="Basic and acidic residues" evidence="10">
    <location>
        <begin position="675"/>
        <end position="687"/>
    </location>
</feature>
<feature type="compositionally biased region" description="Basic and acidic residues" evidence="10">
    <location>
        <begin position="596"/>
        <end position="614"/>
    </location>
</feature>
<evidence type="ECO:0000256" key="2">
    <source>
        <dbReference type="ARBA" id="ARBA00007447"/>
    </source>
</evidence>
<feature type="active site" evidence="9">
    <location>
        <position position="114"/>
    </location>
</feature>